<dbReference type="Proteomes" id="UP001219518">
    <property type="component" value="Unassembled WGS sequence"/>
</dbReference>
<name>A0AAE1HKI0_9NEOP</name>
<accession>A0AAE1HKI0</accession>
<sequence length="184" mass="20113">MDQSNDAVQVSFGDLNVGEMYDIKSAKHEVRIFDGKSVDSVKLDISKSSLLKRFTYVPSGILKYALSIIDDINKASDEKNYYKACFYGTIGNDKAKRFIGRIHKPDEGVLEELLKEVADTSKLLMKKRSASDLSEEASSSSPAKVPKMGSGSDLSEEPPKKGSATTLNEDESPTLGSPVNLKIE</sequence>
<feature type="region of interest" description="Disordered" evidence="1">
    <location>
        <begin position="128"/>
        <end position="184"/>
    </location>
</feature>
<evidence type="ECO:0000313" key="2">
    <source>
        <dbReference type="EMBL" id="KAK3922823.1"/>
    </source>
</evidence>
<organism evidence="2 3">
    <name type="scientific">Frankliniella fusca</name>
    <dbReference type="NCBI Taxonomy" id="407009"/>
    <lineage>
        <taxon>Eukaryota</taxon>
        <taxon>Metazoa</taxon>
        <taxon>Ecdysozoa</taxon>
        <taxon>Arthropoda</taxon>
        <taxon>Hexapoda</taxon>
        <taxon>Insecta</taxon>
        <taxon>Pterygota</taxon>
        <taxon>Neoptera</taxon>
        <taxon>Paraneoptera</taxon>
        <taxon>Thysanoptera</taxon>
        <taxon>Terebrantia</taxon>
        <taxon>Thripoidea</taxon>
        <taxon>Thripidae</taxon>
        <taxon>Frankliniella</taxon>
    </lineage>
</organism>
<proteinExistence type="predicted"/>
<dbReference type="AlphaFoldDB" id="A0AAE1HKI0"/>
<reference evidence="2" key="1">
    <citation type="submission" date="2021-07" db="EMBL/GenBank/DDBJ databases">
        <authorList>
            <person name="Catto M.A."/>
            <person name="Jacobson A."/>
            <person name="Kennedy G."/>
            <person name="Labadie P."/>
            <person name="Hunt B.G."/>
            <person name="Srinivasan R."/>
        </authorList>
    </citation>
    <scope>NUCLEOTIDE SEQUENCE</scope>
    <source>
        <strain evidence="2">PL_HMW_Pooled</strain>
        <tissue evidence="2">Head</tissue>
    </source>
</reference>
<reference evidence="2" key="2">
    <citation type="journal article" date="2023" name="BMC Genomics">
        <title>Pest status, molecular evolution, and epigenetic factors derived from the genome assembly of Frankliniella fusca, a thysanopteran phytovirus vector.</title>
        <authorList>
            <person name="Catto M.A."/>
            <person name="Labadie P.E."/>
            <person name="Jacobson A.L."/>
            <person name="Kennedy G.G."/>
            <person name="Srinivasan R."/>
            <person name="Hunt B.G."/>
        </authorList>
    </citation>
    <scope>NUCLEOTIDE SEQUENCE</scope>
    <source>
        <strain evidence="2">PL_HMW_Pooled</strain>
    </source>
</reference>
<gene>
    <name evidence="2" type="ORF">KUF71_012090</name>
</gene>
<protein>
    <submittedName>
        <fullName evidence="2">Retinoic acid-induced protein 1</fullName>
    </submittedName>
</protein>
<keyword evidence="3" id="KW-1185">Reference proteome</keyword>
<dbReference type="EMBL" id="JAHWGI010001120">
    <property type="protein sequence ID" value="KAK3922823.1"/>
    <property type="molecule type" value="Genomic_DNA"/>
</dbReference>
<comment type="caution">
    <text evidence="2">The sequence shown here is derived from an EMBL/GenBank/DDBJ whole genome shotgun (WGS) entry which is preliminary data.</text>
</comment>
<evidence type="ECO:0000313" key="3">
    <source>
        <dbReference type="Proteomes" id="UP001219518"/>
    </source>
</evidence>
<evidence type="ECO:0000256" key="1">
    <source>
        <dbReference type="SAM" id="MobiDB-lite"/>
    </source>
</evidence>